<name>A0A444URF3_ACIRT</name>
<proteinExistence type="inferred from homology"/>
<keyword evidence="7" id="KW-0732">Signal</keyword>
<evidence type="ECO:0000256" key="4">
    <source>
        <dbReference type="ARBA" id="ARBA00022989"/>
    </source>
</evidence>
<evidence type="ECO:0000313" key="9">
    <source>
        <dbReference type="EMBL" id="RXM90745.1"/>
    </source>
</evidence>
<evidence type="ECO:0000256" key="5">
    <source>
        <dbReference type="ARBA" id="ARBA00023136"/>
    </source>
</evidence>
<feature type="chain" id="PRO_5019076934" evidence="7">
    <location>
        <begin position="17"/>
        <end position="105"/>
    </location>
</feature>
<dbReference type="Pfam" id="PF14851">
    <property type="entry name" value="FAM176"/>
    <property type="match status" value="1"/>
</dbReference>
<evidence type="ECO:0000259" key="8">
    <source>
        <dbReference type="Pfam" id="PF14851"/>
    </source>
</evidence>
<keyword evidence="10" id="KW-1185">Reference proteome</keyword>
<gene>
    <name evidence="9" type="ORF">EOD39_21890</name>
</gene>
<comment type="caution">
    <text evidence="9">The sequence shown here is derived from an EMBL/GenBank/DDBJ whole genome shotgun (WGS) entry which is preliminary data.</text>
</comment>
<dbReference type="PANTHER" id="PTHR48422:SF1">
    <property type="entry name" value="PROTEIN EVA-1 HOMOLOG A"/>
    <property type="match status" value="1"/>
</dbReference>
<sequence>MGLFITLCALVLRVSCRKELQTPCHGRLLHSRDSKGEEDTNDTNEEGSSDSCHMNGIYRTATIDLDPAEAAELAERIERREQIIQEIWMNSCLDGTIIRSINQYY</sequence>
<evidence type="ECO:0000256" key="2">
    <source>
        <dbReference type="ARBA" id="ARBA00006023"/>
    </source>
</evidence>
<organism evidence="9 10">
    <name type="scientific">Acipenser ruthenus</name>
    <name type="common">Sterlet sturgeon</name>
    <dbReference type="NCBI Taxonomy" id="7906"/>
    <lineage>
        <taxon>Eukaryota</taxon>
        <taxon>Metazoa</taxon>
        <taxon>Chordata</taxon>
        <taxon>Craniata</taxon>
        <taxon>Vertebrata</taxon>
        <taxon>Euteleostomi</taxon>
        <taxon>Actinopterygii</taxon>
        <taxon>Chondrostei</taxon>
        <taxon>Acipenseriformes</taxon>
        <taxon>Acipenseridae</taxon>
        <taxon>Acipenser</taxon>
    </lineage>
</organism>
<evidence type="ECO:0000256" key="1">
    <source>
        <dbReference type="ARBA" id="ARBA00004167"/>
    </source>
</evidence>
<dbReference type="InterPro" id="IPR039500">
    <property type="entry name" value="EVA1_dom"/>
</dbReference>
<feature type="region of interest" description="Disordered" evidence="6">
    <location>
        <begin position="28"/>
        <end position="54"/>
    </location>
</feature>
<evidence type="ECO:0000256" key="3">
    <source>
        <dbReference type="ARBA" id="ARBA00022692"/>
    </source>
</evidence>
<dbReference type="Proteomes" id="UP000289886">
    <property type="component" value="Unassembled WGS sequence"/>
</dbReference>
<comment type="similarity">
    <text evidence="2">Belongs to the EVA1 family.</text>
</comment>
<dbReference type="GO" id="GO:0016020">
    <property type="term" value="C:membrane"/>
    <property type="evidence" value="ECO:0007669"/>
    <property type="project" value="UniProtKB-SubCell"/>
</dbReference>
<keyword evidence="5" id="KW-0472">Membrane</keyword>
<accession>A0A444URF3</accession>
<reference evidence="9 10" key="1">
    <citation type="submission" date="2019-01" db="EMBL/GenBank/DDBJ databases">
        <title>Draft Genome and Complete Hox-Cluster Characterization of the Sterlet Sturgeon (Acipenser ruthenus).</title>
        <authorList>
            <person name="Wei Q."/>
        </authorList>
    </citation>
    <scope>NUCLEOTIDE SEQUENCE [LARGE SCALE GENOMIC DNA]</scope>
    <source>
        <strain evidence="9">WHYD16114868_AA</strain>
        <tissue evidence="9">Blood</tissue>
    </source>
</reference>
<dbReference type="InterPro" id="IPR052461">
    <property type="entry name" value="EVA1_A/B"/>
</dbReference>
<dbReference type="PANTHER" id="PTHR48422">
    <property type="entry name" value="PROTEIN EVA-1 HOMOLOG B-RELATED"/>
    <property type="match status" value="1"/>
</dbReference>
<evidence type="ECO:0000313" key="10">
    <source>
        <dbReference type="Proteomes" id="UP000289886"/>
    </source>
</evidence>
<feature type="signal peptide" evidence="7">
    <location>
        <begin position="1"/>
        <end position="16"/>
    </location>
</feature>
<keyword evidence="3" id="KW-0812">Transmembrane</keyword>
<comment type="subcellular location">
    <subcellularLocation>
        <location evidence="1">Membrane</location>
        <topology evidence="1">Single-pass membrane protein</topology>
    </subcellularLocation>
</comment>
<dbReference type="EMBL" id="SCEB01013777">
    <property type="protein sequence ID" value="RXM90745.1"/>
    <property type="molecule type" value="Genomic_DNA"/>
</dbReference>
<feature type="domain" description="EVA1" evidence="8">
    <location>
        <begin position="1"/>
        <end position="105"/>
    </location>
</feature>
<dbReference type="AlphaFoldDB" id="A0A444URF3"/>
<evidence type="ECO:0000256" key="6">
    <source>
        <dbReference type="SAM" id="MobiDB-lite"/>
    </source>
</evidence>
<protein>
    <submittedName>
        <fullName evidence="9">Protein eva-1-like C</fullName>
    </submittedName>
</protein>
<feature type="compositionally biased region" description="Acidic residues" evidence="6">
    <location>
        <begin position="39"/>
        <end position="48"/>
    </location>
</feature>
<evidence type="ECO:0000256" key="7">
    <source>
        <dbReference type="SAM" id="SignalP"/>
    </source>
</evidence>
<keyword evidence="4" id="KW-1133">Transmembrane helix</keyword>